<evidence type="ECO:0000256" key="9">
    <source>
        <dbReference type="ARBA" id="ARBA00023128"/>
    </source>
</evidence>
<evidence type="ECO:0000256" key="7">
    <source>
        <dbReference type="ARBA" id="ARBA00022982"/>
    </source>
</evidence>
<evidence type="ECO:0000256" key="11">
    <source>
        <dbReference type="RuleBase" id="RU368118"/>
    </source>
</evidence>
<evidence type="ECO:0000256" key="8">
    <source>
        <dbReference type="ARBA" id="ARBA00022989"/>
    </source>
</evidence>
<evidence type="ECO:0000256" key="1">
    <source>
        <dbReference type="ARBA" id="ARBA00004434"/>
    </source>
</evidence>
<proteinExistence type="inferred from homology"/>
<organism evidence="12 13">
    <name type="scientific">Massariosphaeria phaeospora</name>
    <dbReference type="NCBI Taxonomy" id="100035"/>
    <lineage>
        <taxon>Eukaryota</taxon>
        <taxon>Fungi</taxon>
        <taxon>Dikarya</taxon>
        <taxon>Ascomycota</taxon>
        <taxon>Pezizomycotina</taxon>
        <taxon>Dothideomycetes</taxon>
        <taxon>Pleosporomycetidae</taxon>
        <taxon>Pleosporales</taxon>
        <taxon>Pleosporales incertae sedis</taxon>
        <taxon>Massariosphaeria</taxon>
    </lineage>
</organism>
<evidence type="ECO:0000256" key="3">
    <source>
        <dbReference type="ARBA" id="ARBA00022448"/>
    </source>
</evidence>
<dbReference type="GO" id="GO:0006122">
    <property type="term" value="P:mitochondrial electron transport, ubiquinol to cytochrome c"/>
    <property type="evidence" value="ECO:0007669"/>
    <property type="project" value="UniProtKB-UniRule"/>
</dbReference>
<dbReference type="SUPFAM" id="SSF81508">
    <property type="entry name" value="Ubiquinone-binding protein QP-C of cytochrome bc1 complex (Ubiquinol-cytochrome c reductase)"/>
    <property type="match status" value="1"/>
</dbReference>
<evidence type="ECO:0000256" key="5">
    <source>
        <dbReference type="ARBA" id="ARBA00022692"/>
    </source>
</evidence>
<comment type="similarity">
    <text evidence="2 11">Belongs to the UQCRQ/QCR8 family.</text>
</comment>
<comment type="function">
    <text evidence="11">Component of the ubiquinol-cytochrome c oxidoreductase, a multisubunit transmembrane complex that is part of the mitochondrial electron transport chain which drives oxidative phosphorylation. The complex plays an important role in the uptake of multiple carbon sources present in different host niches.</text>
</comment>
<keyword evidence="4 11" id="KW-0679">Respiratory chain</keyword>
<reference evidence="12 13" key="1">
    <citation type="submission" date="2020-01" db="EMBL/GenBank/DDBJ databases">
        <authorList>
            <consortium name="DOE Joint Genome Institute"/>
            <person name="Haridas S."/>
            <person name="Albert R."/>
            <person name="Binder M."/>
            <person name="Bloem J."/>
            <person name="Labutti K."/>
            <person name="Salamov A."/>
            <person name="Andreopoulos B."/>
            <person name="Baker S.E."/>
            <person name="Barry K."/>
            <person name="Bills G."/>
            <person name="Bluhm B.H."/>
            <person name="Cannon C."/>
            <person name="Castanera R."/>
            <person name="Culley D.E."/>
            <person name="Daum C."/>
            <person name="Ezra D."/>
            <person name="Gonzalez J.B."/>
            <person name="Henrissat B."/>
            <person name="Kuo A."/>
            <person name="Liang C."/>
            <person name="Lipzen A."/>
            <person name="Lutzoni F."/>
            <person name="Magnuson J."/>
            <person name="Mondo S."/>
            <person name="Nolan M."/>
            <person name="Ohm R."/>
            <person name="Pangilinan J."/>
            <person name="Park H.-J.H."/>
            <person name="Ramirez L."/>
            <person name="Alfaro M."/>
            <person name="Sun H."/>
            <person name="Tritt A."/>
            <person name="Yoshinaga Y."/>
            <person name="Zwiers L.-H.L."/>
            <person name="Turgeon B.G."/>
            <person name="Goodwin S.B."/>
            <person name="Spatafora J.W."/>
            <person name="Crous P.W."/>
            <person name="Grigoriev I.V."/>
        </authorList>
    </citation>
    <scope>NUCLEOTIDE SEQUENCE [LARGE SCALE GENOMIC DNA]</scope>
    <source>
        <strain evidence="12 13">CBS 611.86</strain>
    </source>
</reference>
<comment type="subunit">
    <text evidence="11">Component of the ubiquinol-cytochrome c oxidoreductase (cytochrome b-c1 complex, complex III, CIII), a multisubunit enzyme composed of 3 respiratory subunits cytochrome b, cytochrome c1 and Rieske protein, 2 core protein subunits, and additional low-molecular weight protein subunits. The complex exists as an obligatory dimer and forms supercomplexes (SCs) in the inner mitochondrial membrane with cytochrome c oxidase (complex IV, CIV).</text>
</comment>
<keyword evidence="8 11" id="KW-1133">Transmembrane helix</keyword>
<comment type="caution">
    <text evidence="12">The sequence shown here is derived from an EMBL/GenBank/DDBJ whole genome shotgun (WGS) entry which is preliminary data.</text>
</comment>
<evidence type="ECO:0000256" key="6">
    <source>
        <dbReference type="ARBA" id="ARBA00022792"/>
    </source>
</evidence>
<dbReference type="Gene3D" id="1.20.5.210">
    <property type="entry name" value="Cytochrome b-c1 complex subunit 8"/>
    <property type="match status" value="1"/>
</dbReference>
<keyword evidence="3 11" id="KW-0813">Transport</keyword>
<evidence type="ECO:0000256" key="2">
    <source>
        <dbReference type="ARBA" id="ARBA00007668"/>
    </source>
</evidence>
<dbReference type="PANTHER" id="PTHR12119">
    <property type="entry name" value="UBIQUINOL-CYTOCHROME C REDUCTASE COMPLEX UBIQUINONE-BINDING PROTEIN QP-C"/>
    <property type="match status" value="1"/>
</dbReference>
<dbReference type="EMBL" id="JAADJZ010000035">
    <property type="protein sequence ID" value="KAF2865231.1"/>
    <property type="molecule type" value="Genomic_DNA"/>
</dbReference>
<evidence type="ECO:0000256" key="10">
    <source>
        <dbReference type="ARBA" id="ARBA00023136"/>
    </source>
</evidence>
<dbReference type="OrthoDB" id="6683853at2759"/>
<keyword evidence="7 11" id="KW-0249">Electron transport</keyword>
<protein>
    <recommendedName>
        <fullName evidence="11">Cytochrome b-c1 complex subunit 8</fullName>
    </recommendedName>
    <alternativeName>
        <fullName evidence="11">Complex III subunit 8</fullName>
    </alternativeName>
</protein>
<keyword evidence="5 11" id="KW-0812">Transmembrane</keyword>
<evidence type="ECO:0000256" key="4">
    <source>
        <dbReference type="ARBA" id="ARBA00022660"/>
    </source>
</evidence>
<dbReference type="InterPro" id="IPR036642">
    <property type="entry name" value="Cyt_bc1_su8_sf"/>
</dbReference>
<dbReference type="AlphaFoldDB" id="A0A7C8I173"/>
<name>A0A7C8I173_9PLEO</name>
<keyword evidence="9 11" id="KW-0496">Mitochondrion</keyword>
<dbReference type="Pfam" id="PF02939">
    <property type="entry name" value="UcrQ"/>
    <property type="match status" value="1"/>
</dbReference>
<comment type="subcellular location">
    <subcellularLocation>
        <location evidence="1 11">Mitochondrion inner membrane</location>
        <topology evidence="1 11">Single-pass membrane protein</topology>
    </subcellularLocation>
</comment>
<dbReference type="PANTHER" id="PTHR12119:SF2">
    <property type="entry name" value="CYTOCHROME B-C1 COMPLEX SUBUNIT 8"/>
    <property type="match status" value="1"/>
</dbReference>
<gene>
    <name evidence="12" type="ORF">BDV95DRAFT_587149</name>
</gene>
<dbReference type="FunFam" id="1.20.5.210:FF:000001">
    <property type="entry name" value="Cytochrome b-c1 complex subunit 8"/>
    <property type="match status" value="1"/>
</dbReference>
<dbReference type="GO" id="GO:0005743">
    <property type="term" value="C:mitochondrial inner membrane"/>
    <property type="evidence" value="ECO:0007669"/>
    <property type="project" value="UniProtKB-SubCell"/>
</dbReference>
<evidence type="ECO:0000313" key="12">
    <source>
        <dbReference type="EMBL" id="KAF2865231.1"/>
    </source>
</evidence>
<keyword evidence="13" id="KW-1185">Reference proteome</keyword>
<dbReference type="InterPro" id="IPR004205">
    <property type="entry name" value="Cyt_bc1_su8"/>
</dbReference>
<evidence type="ECO:0000313" key="13">
    <source>
        <dbReference type="Proteomes" id="UP000481861"/>
    </source>
</evidence>
<keyword evidence="6 11" id="KW-0999">Mitochondrion inner membrane</keyword>
<dbReference type="Proteomes" id="UP000481861">
    <property type="component" value="Unassembled WGS sequence"/>
</dbReference>
<keyword evidence="10 11" id="KW-0472">Membrane</keyword>
<dbReference type="GO" id="GO:0045275">
    <property type="term" value="C:respiratory chain complex III"/>
    <property type="evidence" value="ECO:0007669"/>
    <property type="project" value="UniProtKB-UniRule"/>
</dbReference>
<feature type="transmembrane region" description="Helical" evidence="11">
    <location>
        <begin position="66"/>
        <end position="84"/>
    </location>
</feature>
<sequence length="104" mass="11474">MAGGNSTGGRVKHGYHIGAWGNPYEGGGQPGKGTTVYSMSANRQRPFAMFFTKGSWNLVRRARNQVLYVVPPFIAAYSAMQWAIGRNEYLNSKPGRAEFADQEE</sequence>
<accession>A0A7C8I173</accession>